<evidence type="ECO:0000313" key="6">
    <source>
        <dbReference type="Proteomes" id="UP001227192"/>
    </source>
</evidence>
<evidence type="ECO:0000256" key="4">
    <source>
        <dbReference type="SAM" id="Phobius"/>
    </source>
</evidence>
<keyword evidence="4" id="KW-0812">Transmembrane</keyword>
<comment type="pathway">
    <text evidence="1">Mycotoxin biosynthesis.</text>
</comment>
<dbReference type="InterPro" id="IPR021765">
    <property type="entry name" value="UstYa-like"/>
</dbReference>
<dbReference type="EMBL" id="LACB01000246">
    <property type="protein sequence ID" value="KAJ9485778.1"/>
    <property type="molecule type" value="Genomic_DNA"/>
</dbReference>
<gene>
    <name evidence="5" type="ORF">VN97_g7572</name>
</gene>
<keyword evidence="6" id="KW-1185">Reference proteome</keyword>
<evidence type="ECO:0000256" key="3">
    <source>
        <dbReference type="SAM" id="MobiDB-lite"/>
    </source>
</evidence>
<protein>
    <recommendedName>
        <fullName evidence="7">Tat pathway signal sequence</fullName>
    </recommendedName>
</protein>
<feature type="region of interest" description="Disordered" evidence="3">
    <location>
        <begin position="266"/>
        <end position="302"/>
    </location>
</feature>
<dbReference type="Pfam" id="PF11807">
    <property type="entry name" value="UstYa"/>
    <property type="match status" value="1"/>
</dbReference>
<reference evidence="5" key="2">
    <citation type="journal article" date="2016" name="Fungal Biol.">
        <title>Ochratoxin A production by Penicillium thymicola.</title>
        <authorList>
            <person name="Nguyen H.D.T."/>
            <person name="McMullin D.R."/>
            <person name="Ponomareva E."/>
            <person name="Riley R."/>
            <person name="Pomraning K.R."/>
            <person name="Baker S.E."/>
            <person name="Seifert K.A."/>
        </authorList>
    </citation>
    <scope>NUCLEOTIDE SEQUENCE</scope>
    <source>
        <strain evidence="5">DAOM 180753</strain>
    </source>
</reference>
<dbReference type="AlphaFoldDB" id="A0AAI9TFF2"/>
<evidence type="ECO:0000313" key="5">
    <source>
        <dbReference type="EMBL" id="KAJ9485778.1"/>
    </source>
</evidence>
<evidence type="ECO:0000256" key="2">
    <source>
        <dbReference type="ARBA" id="ARBA00035112"/>
    </source>
</evidence>
<comment type="caution">
    <text evidence="5">The sequence shown here is derived from an EMBL/GenBank/DDBJ whole genome shotgun (WGS) entry which is preliminary data.</text>
</comment>
<dbReference type="Proteomes" id="UP001227192">
    <property type="component" value="Unassembled WGS sequence"/>
</dbReference>
<reference evidence="5" key="1">
    <citation type="submission" date="2015-06" db="EMBL/GenBank/DDBJ databases">
        <authorList>
            <person name="Nguyen H."/>
        </authorList>
    </citation>
    <scope>NUCLEOTIDE SEQUENCE</scope>
    <source>
        <strain evidence="5">DAOM 180753</strain>
    </source>
</reference>
<dbReference type="GO" id="GO:0043386">
    <property type="term" value="P:mycotoxin biosynthetic process"/>
    <property type="evidence" value="ECO:0007669"/>
    <property type="project" value="InterPro"/>
</dbReference>
<keyword evidence="4" id="KW-0472">Membrane</keyword>
<evidence type="ECO:0008006" key="7">
    <source>
        <dbReference type="Google" id="ProtNLM"/>
    </source>
</evidence>
<organism evidence="5 6">
    <name type="scientific">Penicillium thymicola</name>
    <dbReference type="NCBI Taxonomy" id="293382"/>
    <lineage>
        <taxon>Eukaryota</taxon>
        <taxon>Fungi</taxon>
        <taxon>Dikarya</taxon>
        <taxon>Ascomycota</taxon>
        <taxon>Pezizomycotina</taxon>
        <taxon>Eurotiomycetes</taxon>
        <taxon>Eurotiomycetidae</taxon>
        <taxon>Eurotiales</taxon>
        <taxon>Aspergillaceae</taxon>
        <taxon>Penicillium</taxon>
    </lineage>
</organism>
<accession>A0AAI9TFF2</accession>
<comment type="similarity">
    <text evidence="2">Belongs to the ustYa family.</text>
</comment>
<dbReference type="PANTHER" id="PTHR33365:SF4">
    <property type="entry name" value="CYCLOCHLOROTINE BIOSYNTHESIS PROTEIN O"/>
    <property type="match status" value="1"/>
</dbReference>
<keyword evidence="4" id="KW-1133">Transmembrane helix</keyword>
<dbReference type="PANTHER" id="PTHR33365">
    <property type="entry name" value="YALI0B05434P"/>
    <property type="match status" value="1"/>
</dbReference>
<sequence length="302" mass="35019">MSEILNYPSEWWRSATKGSWWIIPPTDEDEAEENFLKTSRKRRYRHHPQYIWPWILSTLFFASMTLVLFIRNWQMNTPQTSINGPSRPTDLEPAREWITEHEIQFGGGLVYNKQGKLLREPYLNEEEWVGSPSPEMDALWDHIEAGSIILLADSEADMVRDKTTLLDGYWVTGLDVIHQVHCLNKVRKALYPEYYHPLQSNETEKLHVEHCLDYVRQAVMCNADISPVTHTWYESAQTFGPEFRTKHTCRNFEALLQWSLDRSTEVTKAKGTGPETAQNPDVVVPGTLKGQHHKDHGEHAGH</sequence>
<feature type="transmembrane region" description="Helical" evidence="4">
    <location>
        <begin position="50"/>
        <end position="70"/>
    </location>
</feature>
<evidence type="ECO:0000256" key="1">
    <source>
        <dbReference type="ARBA" id="ARBA00004685"/>
    </source>
</evidence>
<proteinExistence type="inferred from homology"/>
<name>A0AAI9TFF2_PENTH</name>